<protein>
    <submittedName>
        <fullName evidence="2">Uncharacterized protein</fullName>
    </submittedName>
</protein>
<comment type="caution">
    <text evidence="2">The sequence shown here is derived from an EMBL/GenBank/DDBJ whole genome shotgun (WGS) entry which is preliminary data.</text>
</comment>
<organism evidence="2">
    <name type="scientific">marine sediment metagenome</name>
    <dbReference type="NCBI Taxonomy" id="412755"/>
    <lineage>
        <taxon>unclassified sequences</taxon>
        <taxon>metagenomes</taxon>
        <taxon>ecological metagenomes</taxon>
    </lineage>
</organism>
<sequence>MTVTPIQQINIEERRHQVVALKKIGMTDREIMAHLNAQGIKISHVQVNRDWHKVLDDWAVTRTHEIDGMKELQHARLESIIHAHWAKGTGWKLSKPDDPDELPPATDPDPRSAELILRAVKGIRELYGLDNAVGTAENPLTLNLPQPEEYDIDLSEMSPDELKRLNEIVGAIIEANDIATGNA</sequence>
<dbReference type="EMBL" id="LAZR01000268">
    <property type="protein sequence ID" value="KKN78107.1"/>
    <property type="molecule type" value="Genomic_DNA"/>
</dbReference>
<dbReference type="AlphaFoldDB" id="A0A0F9TT24"/>
<accession>A0A0F9TT24</accession>
<reference evidence="2" key="1">
    <citation type="journal article" date="2015" name="Nature">
        <title>Complex archaea that bridge the gap between prokaryotes and eukaryotes.</title>
        <authorList>
            <person name="Spang A."/>
            <person name="Saw J.H."/>
            <person name="Jorgensen S.L."/>
            <person name="Zaremba-Niedzwiedzka K."/>
            <person name="Martijn J."/>
            <person name="Lind A.E."/>
            <person name="van Eijk R."/>
            <person name="Schleper C."/>
            <person name="Guy L."/>
            <person name="Ettema T.J."/>
        </authorList>
    </citation>
    <scope>NUCLEOTIDE SEQUENCE</scope>
</reference>
<evidence type="ECO:0000256" key="1">
    <source>
        <dbReference type="SAM" id="MobiDB-lite"/>
    </source>
</evidence>
<evidence type="ECO:0000313" key="2">
    <source>
        <dbReference type="EMBL" id="KKN78107.1"/>
    </source>
</evidence>
<proteinExistence type="predicted"/>
<name>A0A0F9TT24_9ZZZZ</name>
<gene>
    <name evidence="2" type="ORF">LCGC14_0353340</name>
</gene>
<feature type="region of interest" description="Disordered" evidence="1">
    <location>
        <begin position="92"/>
        <end position="111"/>
    </location>
</feature>